<feature type="compositionally biased region" description="Basic residues" evidence="5">
    <location>
        <begin position="148"/>
        <end position="159"/>
    </location>
</feature>
<comment type="similarity">
    <text evidence="4">Belongs to the RuBisCO small chain family.</text>
</comment>
<dbReference type="AlphaFoldDB" id="A0A3D9V3S9"/>
<dbReference type="GO" id="GO:0019253">
    <property type="term" value="P:reductive pentose-phosphate cycle"/>
    <property type="evidence" value="ECO:0007669"/>
    <property type="project" value="UniProtKB-UniRule"/>
</dbReference>
<keyword evidence="2 4" id="KW-0120">Carbon dioxide fixation</keyword>
<dbReference type="PANTHER" id="PTHR31262">
    <property type="entry name" value="RIBULOSE BISPHOSPHATE CARBOXYLASE SMALL CHAIN 1, CHLOROPLASTIC"/>
    <property type="match status" value="1"/>
</dbReference>
<evidence type="ECO:0000256" key="5">
    <source>
        <dbReference type="SAM" id="MobiDB-lite"/>
    </source>
</evidence>
<sequence length="159" mass="18643">MRITQGTFSYLPDLSDEEIAQQVQYALDNGWAISIEFTDDPHPRNHYWDMWGLPMFDLTDASAVVYEVNQCRAAYPQRYIRVNAYDARHDRQTTALSFIVHRPDHEPGFRLERGEHIDRRLRYTIHPYATDRPPGERYGFTSGDGHPRPPRQRGRRPAS</sequence>
<evidence type="ECO:0000313" key="8">
    <source>
        <dbReference type="Proteomes" id="UP000256485"/>
    </source>
</evidence>
<comment type="subunit">
    <text evidence="3 4">Heterohexadecamer of 8 large and 8 small subunits.</text>
</comment>
<organism evidence="7 8">
    <name type="scientific">Thermasporomyces composti</name>
    <dbReference type="NCBI Taxonomy" id="696763"/>
    <lineage>
        <taxon>Bacteria</taxon>
        <taxon>Bacillati</taxon>
        <taxon>Actinomycetota</taxon>
        <taxon>Actinomycetes</taxon>
        <taxon>Propionibacteriales</taxon>
        <taxon>Nocardioidaceae</taxon>
        <taxon>Thermasporomyces</taxon>
    </lineage>
</organism>
<dbReference type="InterPro" id="IPR036385">
    <property type="entry name" value="RuBisCO_ssu_sf"/>
</dbReference>
<evidence type="ECO:0000259" key="6">
    <source>
        <dbReference type="SMART" id="SM00961"/>
    </source>
</evidence>
<feature type="domain" description="Ribulose bisphosphate carboxylase small subunit" evidence="6">
    <location>
        <begin position="4"/>
        <end position="103"/>
    </location>
</feature>
<feature type="region of interest" description="Disordered" evidence="5">
    <location>
        <begin position="127"/>
        <end position="159"/>
    </location>
</feature>
<dbReference type="SMART" id="SM00961">
    <property type="entry name" value="RuBisCO_small"/>
    <property type="match status" value="1"/>
</dbReference>
<proteinExistence type="inferred from homology"/>
<dbReference type="GO" id="GO:0016984">
    <property type="term" value="F:ribulose-bisphosphate carboxylase activity"/>
    <property type="evidence" value="ECO:0007669"/>
    <property type="project" value="UniProtKB-UniRule"/>
</dbReference>
<comment type="miscellaneous">
    <text evidence="4">The basic functional RuBisCO is composed of a large chain homodimer in a 'head-to-tail' conformation. In form I RuBisCO this homodimer is arranged in a barrel-like tetramer with the small subunits forming a tetrameric 'cap' on each end of the 'barrel'.</text>
</comment>
<dbReference type="Pfam" id="PF00101">
    <property type="entry name" value="RuBisCO_small"/>
    <property type="match status" value="1"/>
</dbReference>
<dbReference type="CDD" id="cd03527">
    <property type="entry name" value="RuBisCO_small"/>
    <property type="match status" value="1"/>
</dbReference>
<dbReference type="EMBL" id="QTUC01000001">
    <property type="protein sequence ID" value="REF36177.1"/>
    <property type="molecule type" value="Genomic_DNA"/>
</dbReference>
<reference evidence="7 8" key="1">
    <citation type="submission" date="2018-08" db="EMBL/GenBank/DDBJ databases">
        <title>Sequencing the genomes of 1000 actinobacteria strains.</title>
        <authorList>
            <person name="Klenk H.-P."/>
        </authorList>
    </citation>
    <scope>NUCLEOTIDE SEQUENCE [LARGE SCALE GENOMIC DNA]</scope>
    <source>
        <strain evidence="7 8">DSM 22891</strain>
    </source>
</reference>
<dbReference type="OrthoDB" id="25430at2"/>
<keyword evidence="1 4" id="KW-0113">Calvin cycle</keyword>
<gene>
    <name evidence="4" type="primary">cbbS</name>
    <name evidence="7" type="ORF">DFJ64_1577</name>
</gene>
<name>A0A3D9V3S9_THECX</name>
<dbReference type="PANTHER" id="PTHR31262:SF23">
    <property type="entry name" value="RIBULOSE BISPHOSPHATE CARBOXYLASE SMALL SUBUNIT"/>
    <property type="match status" value="1"/>
</dbReference>
<evidence type="ECO:0000256" key="1">
    <source>
        <dbReference type="ARBA" id="ARBA00022567"/>
    </source>
</evidence>
<dbReference type="SUPFAM" id="SSF55239">
    <property type="entry name" value="RuBisCO, small subunit"/>
    <property type="match status" value="1"/>
</dbReference>
<evidence type="ECO:0000256" key="2">
    <source>
        <dbReference type="ARBA" id="ARBA00023300"/>
    </source>
</evidence>
<dbReference type="InterPro" id="IPR000894">
    <property type="entry name" value="RuBisCO_ssu_dom"/>
</dbReference>
<dbReference type="RefSeq" id="WP_115849854.1">
    <property type="nucleotide sequence ID" value="NZ_QTUC01000001.1"/>
</dbReference>
<protein>
    <recommendedName>
        <fullName evidence="4">Ribulose bisphosphate carboxylase small subunit</fullName>
        <shortName evidence="4">RuBisCO small subunit</shortName>
    </recommendedName>
</protein>
<accession>A0A3D9V3S9</accession>
<dbReference type="InterPro" id="IPR024681">
    <property type="entry name" value="RuBisCO_ssu"/>
</dbReference>
<dbReference type="Proteomes" id="UP000256485">
    <property type="component" value="Unassembled WGS sequence"/>
</dbReference>
<evidence type="ECO:0000256" key="3">
    <source>
        <dbReference type="ARBA" id="ARBA00038826"/>
    </source>
</evidence>
<dbReference type="HAMAP" id="MF_00859">
    <property type="entry name" value="RuBisCO_S_bact"/>
    <property type="match status" value="1"/>
</dbReference>
<comment type="caution">
    <text evidence="7">The sequence shown here is derived from an EMBL/GenBank/DDBJ whole genome shotgun (WGS) entry which is preliminary data.</text>
</comment>
<dbReference type="Gene3D" id="3.30.190.10">
    <property type="entry name" value="Ribulose bisphosphate carboxylase, small subunit"/>
    <property type="match status" value="1"/>
</dbReference>
<keyword evidence="8" id="KW-1185">Reference proteome</keyword>
<evidence type="ECO:0000313" key="7">
    <source>
        <dbReference type="EMBL" id="REF36177.1"/>
    </source>
</evidence>
<evidence type="ECO:0000256" key="4">
    <source>
        <dbReference type="HAMAP-Rule" id="MF_00859"/>
    </source>
</evidence>
<comment type="function">
    <text evidence="4">RuBisCO catalyzes two reactions: the carboxylation of D-ribulose 1,5-bisphosphate, the primary event in carbon dioxide fixation, as well as the oxidative fragmentation of the pentose substrate. Both reactions occur simultaneously and in competition at the same active site. Although the small subunit is not catalytic it is essential for maximal activity.</text>
</comment>